<accession>A0ABQ9EFU3</accession>
<reference evidence="1 2" key="1">
    <citation type="submission" date="2022-12" db="EMBL/GenBank/DDBJ databases">
        <title>Chromosome-level genome of Tegillarca granosa.</title>
        <authorList>
            <person name="Kim J."/>
        </authorList>
    </citation>
    <scope>NUCLEOTIDE SEQUENCE [LARGE SCALE GENOMIC DNA]</scope>
    <source>
        <strain evidence="1">Teg-2019</strain>
        <tissue evidence="1">Adductor muscle</tissue>
    </source>
</reference>
<keyword evidence="2" id="KW-1185">Reference proteome</keyword>
<comment type="caution">
    <text evidence="1">The sequence shown here is derived from an EMBL/GenBank/DDBJ whole genome shotgun (WGS) entry which is preliminary data.</text>
</comment>
<proteinExistence type="predicted"/>
<evidence type="ECO:0000313" key="1">
    <source>
        <dbReference type="EMBL" id="KAJ8304055.1"/>
    </source>
</evidence>
<name>A0ABQ9EFU3_TEGGR</name>
<gene>
    <name evidence="1" type="ORF">KUTeg_017638</name>
</gene>
<evidence type="ECO:0000313" key="2">
    <source>
        <dbReference type="Proteomes" id="UP001217089"/>
    </source>
</evidence>
<organism evidence="1 2">
    <name type="scientific">Tegillarca granosa</name>
    <name type="common">Malaysian cockle</name>
    <name type="synonym">Anadara granosa</name>
    <dbReference type="NCBI Taxonomy" id="220873"/>
    <lineage>
        <taxon>Eukaryota</taxon>
        <taxon>Metazoa</taxon>
        <taxon>Spiralia</taxon>
        <taxon>Lophotrochozoa</taxon>
        <taxon>Mollusca</taxon>
        <taxon>Bivalvia</taxon>
        <taxon>Autobranchia</taxon>
        <taxon>Pteriomorphia</taxon>
        <taxon>Arcoida</taxon>
        <taxon>Arcoidea</taxon>
        <taxon>Arcidae</taxon>
        <taxon>Tegillarca</taxon>
    </lineage>
</organism>
<dbReference type="EMBL" id="JARBDR010000903">
    <property type="protein sequence ID" value="KAJ8304055.1"/>
    <property type="molecule type" value="Genomic_DNA"/>
</dbReference>
<dbReference type="Proteomes" id="UP001217089">
    <property type="component" value="Unassembled WGS sequence"/>
</dbReference>
<protein>
    <submittedName>
        <fullName evidence="1">Uncharacterized protein</fullName>
    </submittedName>
</protein>
<sequence>MTNIHLGIRTCLIDCRHEPSTMGTTMDPRVLAIMAQFEKEEKKAAEKPKEEVKFKPPTNLEEFMKVEALKEWPQRLTSEGILDIRSEADLFGNQEDLAAILREAARILY</sequence>